<evidence type="ECO:0008006" key="4">
    <source>
        <dbReference type="Google" id="ProtNLM"/>
    </source>
</evidence>
<dbReference type="PANTHER" id="PTHR23287:SF16">
    <property type="entry name" value="TECTONIN BETA-PROPELLER REPEAT-CONTAINING PROTEIN 2"/>
    <property type="match status" value="1"/>
</dbReference>
<reference evidence="2 3" key="1">
    <citation type="journal article" date="2024" name="BMC Genomics">
        <title>De novo assembly and annotation of Popillia japonica's genome with initial clues to its potential as an invasive pest.</title>
        <authorList>
            <person name="Cucini C."/>
            <person name="Boschi S."/>
            <person name="Funari R."/>
            <person name="Cardaioli E."/>
            <person name="Iannotti N."/>
            <person name="Marturano G."/>
            <person name="Paoli F."/>
            <person name="Bruttini M."/>
            <person name="Carapelli A."/>
            <person name="Frati F."/>
            <person name="Nardi F."/>
        </authorList>
    </citation>
    <scope>NUCLEOTIDE SEQUENCE [LARGE SCALE GENOMIC DNA]</scope>
    <source>
        <strain evidence="2">DMR45628</strain>
    </source>
</reference>
<protein>
    <recommendedName>
        <fullName evidence="4">WD repeat-containing protein CG11141</fullName>
    </recommendedName>
</protein>
<dbReference type="GO" id="GO:0032527">
    <property type="term" value="P:protein exit from endoplasmic reticulum"/>
    <property type="evidence" value="ECO:0007669"/>
    <property type="project" value="TreeGrafter"/>
</dbReference>
<accession>A0AAW1MRY9</accession>
<proteinExistence type="predicted"/>
<gene>
    <name evidence="2" type="ORF">QE152_g4917</name>
</gene>
<dbReference type="InterPro" id="IPR015943">
    <property type="entry name" value="WD40/YVTN_repeat-like_dom_sf"/>
</dbReference>
<comment type="caution">
    <text evidence="2">The sequence shown here is derived from an EMBL/GenBank/DDBJ whole genome shotgun (WGS) entry which is preliminary data.</text>
</comment>
<name>A0AAW1MRY9_POPJA</name>
<dbReference type="SUPFAM" id="SSF50978">
    <property type="entry name" value="WD40 repeat-like"/>
    <property type="match status" value="1"/>
</dbReference>
<dbReference type="GO" id="GO:0005737">
    <property type="term" value="C:cytoplasm"/>
    <property type="evidence" value="ECO:0007669"/>
    <property type="project" value="GOC"/>
</dbReference>
<feature type="compositionally biased region" description="Low complexity" evidence="1">
    <location>
        <begin position="481"/>
        <end position="490"/>
    </location>
</feature>
<dbReference type="Proteomes" id="UP001458880">
    <property type="component" value="Unassembled WGS sequence"/>
</dbReference>
<dbReference type="Gene3D" id="2.130.10.10">
    <property type="entry name" value="YVTN repeat-like/Quinoprotein amine dehydrogenase"/>
    <property type="match status" value="1"/>
</dbReference>
<evidence type="ECO:0000313" key="3">
    <source>
        <dbReference type="Proteomes" id="UP001458880"/>
    </source>
</evidence>
<feature type="region of interest" description="Disordered" evidence="1">
    <location>
        <begin position="470"/>
        <end position="493"/>
    </location>
</feature>
<dbReference type="PANTHER" id="PTHR23287">
    <property type="entry name" value="RUBY-EYE2-LIKE PROTEIN"/>
    <property type="match status" value="1"/>
</dbReference>
<dbReference type="EMBL" id="JASPKY010000027">
    <property type="protein sequence ID" value="KAK9751563.1"/>
    <property type="molecule type" value="Genomic_DNA"/>
</dbReference>
<sequence>MAISATTSRILREWAPLTDLFNKLPTRIQNGIFNQEVQLTCVDVLPEFIALGTNVGVVYWYNRKKKDLQRLRCENLNSTVTVIKIISTVDYMLACGNTAGNVNIFQIPKSHPENLPEKLKPKNKQVERYAVSDMHKGDKNGLVILTELDFYMHICKSVEVLNETYEVVQLSYYQQNLLISTTYRSIVCQKQDKWKISQVGKKDRKILGKFGGIFYNNGIRPNDVTLYCTRPGLRIWQSDIQGNVQQTLLFKEILYKDYPEVSLINPISHHLKRLKPAKDASFGTLLLFQDDLLVTHGYDIVYILNPKDLTILHAVSNLRGILCVACNKDEIFILEEDRNEIFILEEDRSLIRLAYHPETANQESYSTTTANTFAPISTSFKEFTNKIQNSYVVSAIPTLAESPENVFNIHTDLTSVVNAEEAIESPRFRGNPVNLSENVLLNTMMKNNRTEIYNKIGQEDFDDSIIFKHRRQKKPTDMATSINSLSSTSSDEPDGSIIKPVLMNVSTVSILPDLRSPDSILNDIEQKEKLLADVLSFDKIKINMDNLKEVESPTSTTNASDERKIKNEEVPENVCTNIPFTPFIENDTINNPNNFNNHEDTKPNNTANQTNGSAVKLYETLLIDPPDMKVIPREWNLASVQLLEERHKSESDNSLGDWEII</sequence>
<organism evidence="2 3">
    <name type="scientific">Popillia japonica</name>
    <name type="common">Japanese beetle</name>
    <dbReference type="NCBI Taxonomy" id="7064"/>
    <lineage>
        <taxon>Eukaryota</taxon>
        <taxon>Metazoa</taxon>
        <taxon>Ecdysozoa</taxon>
        <taxon>Arthropoda</taxon>
        <taxon>Hexapoda</taxon>
        <taxon>Insecta</taxon>
        <taxon>Pterygota</taxon>
        <taxon>Neoptera</taxon>
        <taxon>Endopterygota</taxon>
        <taxon>Coleoptera</taxon>
        <taxon>Polyphaga</taxon>
        <taxon>Scarabaeiformia</taxon>
        <taxon>Scarabaeidae</taxon>
        <taxon>Rutelinae</taxon>
        <taxon>Popillia</taxon>
    </lineage>
</organism>
<dbReference type="InterPro" id="IPR036322">
    <property type="entry name" value="WD40_repeat_dom_sf"/>
</dbReference>
<keyword evidence="3" id="KW-1185">Reference proteome</keyword>
<dbReference type="AlphaFoldDB" id="A0AAW1MRY9"/>
<evidence type="ECO:0000256" key="1">
    <source>
        <dbReference type="SAM" id="MobiDB-lite"/>
    </source>
</evidence>
<feature type="region of interest" description="Disordered" evidence="1">
    <location>
        <begin position="591"/>
        <end position="610"/>
    </location>
</feature>
<evidence type="ECO:0000313" key="2">
    <source>
        <dbReference type="EMBL" id="KAK9751563.1"/>
    </source>
</evidence>